<name>A0A2A2LGA8_9BILA</name>
<comment type="caution">
    <text evidence="2">The sequence shown here is derived from an EMBL/GenBank/DDBJ whole genome shotgun (WGS) entry which is preliminary data.</text>
</comment>
<accession>A0A2A2LGA8</accession>
<organism evidence="2 3">
    <name type="scientific">Diploscapter pachys</name>
    <dbReference type="NCBI Taxonomy" id="2018661"/>
    <lineage>
        <taxon>Eukaryota</taxon>
        <taxon>Metazoa</taxon>
        <taxon>Ecdysozoa</taxon>
        <taxon>Nematoda</taxon>
        <taxon>Chromadorea</taxon>
        <taxon>Rhabditida</taxon>
        <taxon>Rhabditina</taxon>
        <taxon>Rhabditomorpha</taxon>
        <taxon>Rhabditoidea</taxon>
        <taxon>Rhabditidae</taxon>
        <taxon>Diploscapter</taxon>
    </lineage>
</organism>
<feature type="domain" description="F-box" evidence="1">
    <location>
        <begin position="1"/>
        <end position="48"/>
    </location>
</feature>
<dbReference type="InterPro" id="IPR001810">
    <property type="entry name" value="F-box_dom"/>
</dbReference>
<dbReference type="PROSITE" id="PS50181">
    <property type="entry name" value="FBOX"/>
    <property type="match status" value="1"/>
</dbReference>
<dbReference type="Proteomes" id="UP000218231">
    <property type="component" value="Unassembled WGS sequence"/>
</dbReference>
<sequence length="158" mass="17844">MLANLPVKIILLICEYPESKDLGQLAWTTKRMMQIIKKHLPKALEREILFYQHFKITEQLKQLEWNACPRASTHLSPASMGYEQLTHFVVNNMFQSFSQYGRPCSKNDRFGALGASGGNMAFEATLAVFSSAFLNKSTLKQTTTTGWVRADEVLGAPR</sequence>
<dbReference type="OrthoDB" id="45365at2759"/>
<gene>
    <name evidence="2" type="ORF">WR25_19859</name>
</gene>
<dbReference type="EMBL" id="LIAE01006803">
    <property type="protein sequence ID" value="PAV85184.1"/>
    <property type="molecule type" value="Genomic_DNA"/>
</dbReference>
<evidence type="ECO:0000313" key="3">
    <source>
        <dbReference type="Proteomes" id="UP000218231"/>
    </source>
</evidence>
<evidence type="ECO:0000313" key="2">
    <source>
        <dbReference type="EMBL" id="PAV85184.1"/>
    </source>
</evidence>
<reference evidence="2 3" key="1">
    <citation type="journal article" date="2017" name="Curr. Biol.">
        <title>Genome architecture and evolution of a unichromosomal asexual nematode.</title>
        <authorList>
            <person name="Fradin H."/>
            <person name="Zegar C."/>
            <person name="Gutwein M."/>
            <person name="Lucas J."/>
            <person name="Kovtun M."/>
            <person name="Corcoran D."/>
            <person name="Baugh L.R."/>
            <person name="Kiontke K."/>
            <person name="Gunsalus K."/>
            <person name="Fitch D.H."/>
            <person name="Piano F."/>
        </authorList>
    </citation>
    <scope>NUCLEOTIDE SEQUENCE [LARGE SCALE GENOMIC DNA]</scope>
    <source>
        <strain evidence="2">PF1309</strain>
    </source>
</reference>
<proteinExistence type="predicted"/>
<evidence type="ECO:0000259" key="1">
    <source>
        <dbReference type="PROSITE" id="PS50181"/>
    </source>
</evidence>
<dbReference type="AlphaFoldDB" id="A0A2A2LGA8"/>
<keyword evidence="3" id="KW-1185">Reference proteome</keyword>
<dbReference type="STRING" id="2018661.A0A2A2LGA8"/>
<protein>
    <recommendedName>
        <fullName evidence="1">F-box domain-containing protein</fullName>
    </recommendedName>
</protein>